<keyword evidence="4 8" id="KW-0819">tRNA processing</keyword>
<evidence type="ECO:0000256" key="2">
    <source>
        <dbReference type="ARBA" id="ARBA00022490"/>
    </source>
</evidence>
<dbReference type="InterPro" id="IPR014729">
    <property type="entry name" value="Rossmann-like_a/b/a_fold"/>
</dbReference>
<evidence type="ECO:0000256" key="5">
    <source>
        <dbReference type="ARBA" id="ARBA00022741"/>
    </source>
</evidence>
<sequence>MSSERTDVAALLENVAVQLSGCQRVLVAYSGGLDSSVLLHMLYQLMQQRSDIVVRAAYVHHGLSPHAERWAQHCMHTCQQWDIPCTVLPVTVDARERGVEAAAREARYQVLRQHLLPEEVLLTAQHLDDQSETFLLALKRGSGPAGLSAMGATGQLGANRLLRPLLDVARAQLENYAHHYRLTWVDDESNGDARYDRNFLRLQVLPQLKQRWPSFPEAVARSARLCAEQEQLLDELLAVSLQSACDAKGALAIDALLPLSEPHRFALLRRWLRGHEVAMPSREQLLHLWQDVALSRQDAEPLLQLGSVQIRRFRQRLYCIAECVNAVDLVLPWHPEQGVLTLPHRLGYLSLAEQSMRVRRPHPDEQVSVRFGLKGKLHIVGRSGGRSAKKLWQEYAIPPWMREQIPILYYNEYPIAAVGVFVMREGEAHDDSAAWQVAWSMV</sequence>
<evidence type="ECO:0000259" key="9">
    <source>
        <dbReference type="SMART" id="SM00977"/>
    </source>
</evidence>
<dbReference type="Proteomes" id="UP000825886">
    <property type="component" value="Chromosome"/>
</dbReference>
<comment type="similarity">
    <text evidence="8">Belongs to the tRNA(Ile)-lysidine synthase family.</text>
</comment>
<dbReference type="Pfam" id="PF11734">
    <property type="entry name" value="TilS_C"/>
    <property type="match status" value="1"/>
</dbReference>
<comment type="subcellular location">
    <subcellularLocation>
        <location evidence="1 8">Cytoplasm</location>
    </subcellularLocation>
</comment>
<dbReference type="PANTHER" id="PTHR43033:SF1">
    <property type="entry name" value="TRNA(ILE)-LYSIDINE SYNTHASE-RELATED"/>
    <property type="match status" value="1"/>
</dbReference>
<dbReference type="HAMAP" id="MF_01161">
    <property type="entry name" value="tRNA_Ile_lys_synt"/>
    <property type="match status" value="1"/>
</dbReference>
<dbReference type="Gene3D" id="3.40.50.620">
    <property type="entry name" value="HUPs"/>
    <property type="match status" value="1"/>
</dbReference>
<dbReference type="SUPFAM" id="SSF56037">
    <property type="entry name" value="PheT/TilS domain"/>
    <property type="match status" value="1"/>
</dbReference>
<dbReference type="NCBIfam" id="NF007942">
    <property type="entry name" value="PRK10660.1"/>
    <property type="match status" value="1"/>
</dbReference>
<proteinExistence type="inferred from homology"/>
<protein>
    <recommendedName>
        <fullName evidence="8">tRNA(Ile)-lysidine synthase</fullName>
        <ecNumber evidence="8">6.3.4.19</ecNumber>
    </recommendedName>
    <alternativeName>
        <fullName evidence="8">tRNA(Ile)-2-lysyl-cytidine synthase</fullName>
    </alternativeName>
    <alternativeName>
        <fullName evidence="8">tRNA(Ile)-lysidine synthetase</fullName>
    </alternativeName>
</protein>
<dbReference type="RefSeq" id="WP_222158379.1">
    <property type="nucleotide sequence ID" value="NZ_CP081864.1"/>
</dbReference>
<dbReference type="Pfam" id="PF09179">
    <property type="entry name" value="TilS"/>
    <property type="match status" value="1"/>
</dbReference>
<dbReference type="EMBL" id="CP081864">
    <property type="protein sequence ID" value="QZN95273.1"/>
    <property type="molecule type" value="Genomic_DNA"/>
</dbReference>
<dbReference type="NCBIfam" id="TIGR02433">
    <property type="entry name" value="lysidine_TilS_C"/>
    <property type="match status" value="1"/>
</dbReference>
<dbReference type="InterPro" id="IPR012796">
    <property type="entry name" value="Lysidine-tRNA-synth_C"/>
</dbReference>
<comment type="function">
    <text evidence="8">Ligates lysine onto the cytidine present at position 34 of the AUA codon-specific tRNA(Ile) that contains the anticodon CAU, in an ATP-dependent manner. Cytidine is converted to lysidine, thus changing the amino acid specificity of the tRNA from methionine to isoleucine.</text>
</comment>
<dbReference type="InterPro" id="IPR012795">
    <property type="entry name" value="tRNA_Ile_lys_synt_N"/>
</dbReference>
<keyword evidence="3 8" id="KW-0436">Ligase</keyword>
<accession>A0ABX9AJI4</accession>
<feature type="binding site" evidence="8">
    <location>
        <begin position="30"/>
        <end position="35"/>
    </location>
    <ligand>
        <name>ATP</name>
        <dbReference type="ChEBI" id="CHEBI:30616"/>
    </ligand>
</feature>
<dbReference type="NCBIfam" id="TIGR02432">
    <property type="entry name" value="lysidine_TilS_N"/>
    <property type="match status" value="1"/>
</dbReference>
<feature type="domain" description="Lysidine-tRNA(Ile) synthetase C-terminal" evidence="9">
    <location>
        <begin position="367"/>
        <end position="439"/>
    </location>
</feature>
<dbReference type="SUPFAM" id="SSF82829">
    <property type="entry name" value="MesJ substrate recognition domain-like"/>
    <property type="match status" value="1"/>
</dbReference>
<dbReference type="InterPro" id="IPR011063">
    <property type="entry name" value="TilS/TtcA_N"/>
</dbReference>
<dbReference type="SMART" id="SM00977">
    <property type="entry name" value="TilS_C"/>
    <property type="match status" value="1"/>
</dbReference>
<evidence type="ECO:0000256" key="8">
    <source>
        <dbReference type="HAMAP-Rule" id="MF_01161"/>
    </source>
</evidence>
<evidence type="ECO:0000256" key="1">
    <source>
        <dbReference type="ARBA" id="ARBA00004496"/>
    </source>
</evidence>
<keyword evidence="2 8" id="KW-0963">Cytoplasm</keyword>
<evidence type="ECO:0000256" key="7">
    <source>
        <dbReference type="ARBA" id="ARBA00048539"/>
    </source>
</evidence>
<dbReference type="SUPFAM" id="SSF52402">
    <property type="entry name" value="Adenine nucleotide alpha hydrolases-like"/>
    <property type="match status" value="1"/>
</dbReference>
<name>A0ABX9AJI4_9ENTR</name>
<dbReference type="PANTHER" id="PTHR43033">
    <property type="entry name" value="TRNA(ILE)-LYSIDINE SYNTHASE-RELATED"/>
    <property type="match status" value="1"/>
</dbReference>
<evidence type="ECO:0000256" key="4">
    <source>
        <dbReference type="ARBA" id="ARBA00022694"/>
    </source>
</evidence>
<comment type="catalytic activity">
    <reaction evidence="7 8">
        <text>cytidine(34) in tRNA(Ile2) + L-lysine + ATP = lysidine(34) in tRNA(Ile2) + AMP + diphosphate + H(+)</text>
        <dbReference type="Rhea" id="RHEA:43744"/>
        <dbReference type="Rhea" id="RHEA-COMP:10625"/>
        <dbReference type="Rhea" id="RHEA-COMP:10670"/>
        <dbReference type="ChEBI" id="CHEBI:15378"/>
        <dbReference type="ChEBI" id="CHEBI:30616"/>
        <dbReference type="ChEBI" id="CHEBI:32551"/>
        <dbReference type="ChEBI" id="CHEBI:33019"/>
        <dbReference type="ChEBI" id="CHEBI:82748"/>
        <dbReference type="ChEBI" id="CHEBI:83665"/>
        <dbReference type="ChEBI" id="CHEBI:456215"/>
        <dbReference type="EC" id="6.3.4.19"/>
    </reaction>
</comment>
<dbReference type="EC" id="6.3.4.19" evidence="8"/>
<dbReference type="Pfam" id="PF01171">
    <property type="entry name" value="ATP_bind_3"/>
    <property type="match status" value="1"/>
</dbReference>
<evidence type="ECO:0000313" key="10">
    <source>
        <dbReference type="EMBL" id="QZN95273.1"/>
    </source>
</evidence>
<dbReference type="GO" id="GO:0032267">
    <property type="term" value="F:tRNA(Ile)-lysidine synthase activity"/>
    <property type="evidence" value="ECO:0007669"/>
    <property type="project" value="UniProtKB-EC"/>
</dbReference>
<keyword evidence="6 8" id="KW-0067">ATP-binding</keyword>
<evidence type="ECO:0000313" key="11">
    <source>
        <dbReference type="Proteomes" id="UP000825886"/>
    </source>
</evidence>
<dbReference type="InterPro" id="IPR015262">
    <property type="entry name" value="tRNA_Ile_lys_synt_subst-bd"/>
</dbReference>
<dbReference type="Gene3D" id="1.20.59.20">
    <property type="match status" value="1"/>
</dbReference>
<organism evidence="10 11">
    <name type="scientific">Symbiopectobacterium purcellii</name>
    <dbReference type="NCBI Taxonomy" id="2871826"/>
    <lineage>
        <taxon>Bacteria</taxon>
        <taxon>Pseudomonadati</taxon>
        <taxon>Pseudomonadota</taxon>
        <taxon>Gammaproteobacteria</taxon>
        <taxon>Enterobacterales</taxon>
        <taxon>Enterobacteriaceae</taxon>
    </lineage>
</organism>
<comment type="domain">
    <text evidence="8">The N-terminal region contains the highly conserved SGGXDS motif, predicted to be a P-loop motif involved in ATP binding.</text>
</comment>
<keyword evidence="5 8" id="KW-0547">Nucleotide-binding</keyword>
<reference evidence="10 11" key="1">
    <citation type="submission" date="2021-08" db="EMBL/GenBank/DDBJ databases">
        <title>Culture and genomic analysis of Symbiopectobacterium purcellii sp. nov. gen. nov., isolated from the leafhopper Empoasca decipiens.</title>
        <authorList>
            <person name="Nadal-Jimenez P."/>
            <person name="Siozios S."/>
            <person name="Halliday N."/>
            <person name="Camara M."/>
            <person name="Hurst G.D.D."/>
        </authorList>
    </citation>
    <scope>NUCLEOTIDE SEQUENCE [LARGE SCALE GENOMIC DNA]</scope>
    <source>
        <strain evidence="10 11">SyEd1</strain>
    </source>
</reference>
<dbReference type="InterPro" id="IPR012094">
    <property type="entry name" value="tRNA_Ile_lys_synt"/>
</dbReference>
<gene>
    <name evidence="8 10" type="primary">tilS</name>
    <name evidence="10" type="ORF">K6K13_19000</name>
</gene>
<keyword evidence="11" id="KW-1185">Reference proteome</keyword>
<dbReference type="CDD" id="cd01992">
    <property type="entry name" value="TilS_N"/>
    <property type="match status" value="1"/>
</dbReference>
<evidence type="ECO:0000256" key="3">
    <source>
        <dbReference type="ARBA" id="ARBA00022598"/>
    </source>
</evidence>
<evidence type="ECO:0000256" key="6">
    <source>
        <dbReference type="ARBA" id="ARBA00022840"/>
    </source>
</evidence>